<evidence type="ECO:0000313" key="2">
    <source>
        <dbReference type="Proteomes" id="UP000003874"/>
    </source>
</evidence>
<proteinExistence type="predicted"/>
<dbReference type="STRING" id="888832.HMPREF9420_2532"/>
<gene>
    <name evidence="1" type="ORF">HMPREF9420_2532</name>
</gene>
<dbReference type="Proteomes" id="UP000003874">
    <property type="component" value="Unassembled WGS sequence"/>
</dbReference>
<dbReference type="EMBL" id="AEQO01000194">
    <property type="protein sequence ID" value="EFV03336.1"/>
    <property type="molecule type" value="Genomic_DNA"/>
</dbReference>
<protein>
    <submittedName>
        <fullName evidence="1">Uncharacterized protein</fullName>
    </submittedName>
</protein>
<accession>E6MSR4</accession>
<organism evidence="1 2">
    <name type="scientific">Segatella salivae DSM 15606</name>
    <dbReference type="NCBI Taxonomy" id="888832"/>
    <lineage>
        <taxon>Bacteria</taxon>
        <taxon>Pseudomonadati</taxon>
        <taxon>Bacteroidota</taxon>
        <taxon>Bacteroidia</taxon>
        <taxon>Bacteroidales</taxon>
        <taxon>Prevotellaceae</taxon>
        <taxon>Segatella</taxon>
    </lineage>
</organism>
<dbReference type="HOGENOM" id="CLU_3294499_0_0_10"/>
<evidence type="ECO:0000313" key="1">
    <source>
        <dbReference type="EMBL" id="EFV03336.1"/>
    </source>
</evidence>
<sequence length="40" mass="4566">MSHFTSSFITIGLMVCVKMKYHHIGTTRRERGVNGVETKL</sequence>
<keyword evidence="2" id="KW-1185">Reference proteome</keyword>
<comment type="caution">
    <text evidence="1">The sequence shown here is derived from an EMBL/GenBank/DDBJ whole genome shotgun (WGS) entry which is preliminary data.</text>
</comment>
<dbReference type="AlphaFoldDB" id="E6MSR4"/>
<name>E6MSR4_9BACT</name>
<reference evidence="1 2" key="1">
    <citation type="submission" date="2010-12" db="EMBL/GenBank/DDBJ databases">
        <authorList>
            <person name="Muzny D."/>
            <person name="Qin X."/>
            <person name="Deng J."/>
            <person name="Jiang H."/>
            <person name="Liu Y."/>
            <person name="Qu J."/>
            <person name="Song X.-Z."/>
            <person name="Zhang L."/>
            <person name="Thornton R."/>
            <person name="Coyle M."/>
            <person name="Francisco L."/>
            <person name="Jackson L."/>
            <person name="Javaid M."/>
            <person name="Korchina V."/>
            <person name="Kovar C."/>
            <person name="Mata R."/>
            <person name="Mathew T."/>
            <person name="Ngo R."/>
            <person name="Nguyen L."/>
            <person name="Nguyen N."/>
            <person name="Okwuonu G."/>
            <person name="Ongeri F."/>
            <person name="Pham C."/>
            <person name="Simmons D."/>
            <person name="Wilczek-Boney K."/>
            <person name="Hale W."/>
            <person name="Jakkamsetti A."/>
            <person name="Pham P."/>
            <person name="Ruth R."/>
            <person name="San Lucas F."/>
            <person name="Warren J."/>
            <person name="Zhang J."/>
            <person name="Zhao Z."/>
            <person name="Zhou C."/>
            <person name="Zhu D."/>
            <person name="Lee S."/>
            <person name="Bess C."/>
            <person name="Blankenburg K."/>
            <person name="Forbes L."/>
            <person name="Fu Q."/>
            <person name="Gubbala S."/>
            <person name="Hirani K."/>
            <person name="Jayaseelan J.C."/>
            <person name="Lara F."/>
            <person name="Munidasa M."/>
            <person name="Palculict T."/>
            <person name="Patil S."/>
            <person name="Pu L.-L."/>
            <person name="Saada N."/>
            <person name="Tang L."/>
            <person name="Weissenberger G."/>
            <person name="Zhu Y."/>
            <person name="Hemphill L."/>
            <person name="Shang Y."/>
            <person name="Youmans B."/>
            <person name="Ayvaz T."/>
            <person name="Ross M."/>
            <person name="Santibanez J."/>
            <person name="Aqrawi P."/>
            <person name="Gross S."/>
            <person name="Joshi V."/>
            <person name="Fowler G."/>
            <person name="Nazareth L."/>
            <person name="Reid J."/>
            <person name="Worley K."/>
            <person name="Petrosino J."/>
            <person name="Highlander S."/>
            <person name="Gibbs R."/>
        </authorList>
    </citation>
    <scope>NUCLEOTIDE SEQUENCE [LARGE SCALE GENOMIC DNA]</scope>
    <source>
        <strain evidence="1 2">DSM 15606</strain>
    </source>
</reference>